<keyword evidence="7" id="KW-0482">Metalloprotease</keyword>
<dbReference type="PANTHER" id="PTHR11733:SF237">
    <property type="entry name" value="NEPRILYSIN-LIKE 4"/>
    <property type="match status" value="1"/>
</dbReference>
<keyword evidence="8" id="KW-1133">Transmembrane helix</keyword>
<evidence type="ECO:0000256" key="6">
    <source>
        <dbReference type="ARBA" id="ARBA00022833"/>
    </source>
</evidence>
<accession>A0A2A2JPI5</accession>
<evidence type="ECO:0000259" key="10">
    <source>
        <dbReference type="Pfam" id="PF05649"/>
    </source>
</evidence>
<evidence type="ECO:0000256" key="1">
    <source>
        <dbReference type="ARBA" id="ARBA00001947"/>
    </source>
</evidence>
<evidence type="ECO:0000256" key="3">
    <source>
        <dbReference type="ARBA" id="ARBA00022670"/>
    </source>
</evidence>
<proteinExistence type="inferred from homology"/>
<dbReference type="SUPFAM" id="SSF55486">
    <property type="entry name" value="Metalloproteases ('zincins'), catalytic domain"/>
    <property type="match status" value="1"/>
</dbReference>
<evidence type="ECO:0000313" key="12">
    <source>
        <dbReference type="Proteomes" id="UP000218231"/>
    </source>
</evidence>
<dbReference type="AlphaFoldDB" id="A0A2A2JPI5"/>
<dbReference type="CDD" id="cd08662">
    <property type="entry name" value="M13"/>
    <property type="match status" value="1"/>
</dbReference>
<gene>
    <name evidence="11" type="ORF">WR25_11558</name>
</gene>
<evidence type="ECO:0000256" key="8">
    <source>
        <dbReference type="SAM" id="Phobius"/>
    </source>
</evidence>
<sequence length="646" mass="75807">MGSWPMVDDSWEESKYHLTNLLVNTTITRHESMFFDIQNTPDFLKRDKNNTDKAIIHVMSLKSMFGEKFHEIYLDPEWHNEEIDIIREYLKMNVRHFMADAGISRNESAISDDIDEIIQFETQIVNLLKEASNNDPSDQLKFARISDLKEHFPLINWEHFMVEVYPAALESYILHNPRIVIQDTPLLTRVSELVSKTEPRIIVNYVMLRYALSWNNEIGTKYELLWQALESNILHENKVEMRWKNCMDIATKTMSHATGAMWLREYFDKESKSIVDQIVTDIRMTFIEILNENKWMGNETKQAAIVKVQQMTKHIAYPELEIDDKKLDKYYKHLHINPNLTFSDNYEQILNWHFVKGAYHILEPYEIEFITNSNDFEAEYIQEKNTIVISAPIIRAPFFDKDAPFSFNYAAIGSVIGHELIHGFDHEGMYYDEKGEYRDWWDESSKNEFYRRAECIVKQYSRVKVVDKKHRIDGNQTLIWCQNYEIRQQFHRLQSDEHSPGFARVNIPLANMPEFAKAYACPIGSRMNPSSRCTVWGDDVDPTTAYDDAKQIQMKEIAKLLLKKVHSAKSTITETPVMKSSKKKSKEESGEFSNNRILIWLTVVKILLVLIIGILGILLILTMPNRIVKLQRENLSNQNHRMPLMN</sequence>
<feature type="domain" description="Peptidase M13 C-terminal" evidence="9">
    <location>
        <begin position="378"/>
        <end position="478"/>
    </location>
</feature>
<keyword evidence="12" id="KW-1185">Reference proteome</keyword>
<dbReference type="InterPro" id="IPR042089">
    <property type="entry name" value="Peptidase_M13_dom_2"/>
</dbReference>
<feature type="transmembrane region" description="Helical" evidence="8">
    <location>
        <begin position="597"/>
        <end position="622"/>
    </location>
</feature>
<dbReference type="Pfam" id="PF01431">
    <property type="entry name" value="Peptidase_M13"/>
    <property type="match status" value="1"/>
</dbReference>
<dbReference type="PANTHER" id="PTHR11733">
    <property type="entry name" value="ZINC METALLOPROTEASE FAMILY M13 NEPRILYSIN-RELATED"/>
    <property type="match status" value="1"/>
</dbReference>
<dbReference type="Gene3D" id="3.40.390.10">
    <property type="entry name" value="Collagenase (Catalytic Domain)"/>
    <property type="match status" value="1"/>
</dbReference>
<dbReference type="InterPro" id="IPR024079">
    <property type="entry name" value="MetalloPept_cat_dom_sf"/>
</dbReference>
<feature type="domain" description="Peptidase M13 N-terminal" evidence="10">
    <location>
        <begin position="10"/>
        <end position="318"/>
    </location>
</feature>
<dbReference type="GO" id="GO:0046872">
    <property type="term" value="F:metal ion binding"/>
    <property type="evidence" value="ECO:0007669"/>
    <property type="project" value="UniProtKB-KW"/>
</dbReference>
<protein>
    <recommendedName>
        <fullName evidence="13">Peptidase M13 C-terminal domain-containing protein</fullName>
    </recommendedName>
</protein>
<dbReference type="InterPro" id="IPR008753">
    <property type="entry name" value="Peptidase_M13_N"/>
</dbReference>
<dbReference type="InterPro" id="IPR000718">
    <property type="entry name" value="Peptidase_M13"/>
</dbReference>
<keyword evidence="4" id="KW-0479">Metal-binding</keyword>
<dbReference type="OrthoDB" id="6475849at2759"/>
<dbReference type="STRING" id="2018661.A0A2A2JPI5"/>
<comment type="similarity">
    <text evidence="2">Belongs to the peptidase M13 family.</text>
</comment>
<name>A0A2A2JPI5_9BILA</name>
<keyword evidence="5" id="KW-0378">Hydrolase</keyword>
<evidence type="ECO:0000256" key="5">
    <source>
        <dbReference type="ARBA" id="ARBA00022801"/>
    </source>
</evidence>
<dbReference type="InterPro" id="IPR018497">
    <property type="entry name" value="Peptidase_M13_C"/>
</dbReference>
<keyword evidence="6" id="KW-0862">Zinc</keyword>
<keyword evidence="3" id="KW-0645">Protease</keyword>
<evidence type="ECO:0000259" key="9">
    <source>
        <dbReference type="Pfam" id="PF01431"/>
    </source>
</evidence>
<keyword evidence="8" id="KW-0472">Membrane</keyword>
<comment type="caution">
    <text evidence="11">The sequence shown here is derived from an EMBL/GenBank/DDBJ whole genome shotgun (WGS) entry which is preliminary data.</text>
</comment>
<dbReference type="GO" id="GO:0005886">
    <property type="term" value="C:plasma membrane"/>
    <property type="evidence" value="ECO:0007669"/>
    <property type="project" value="TreeGrafter"/>
</dbReference>
<dbReference type="Pfam" id="PF05649">
    <property type="entry name" value="Peptidase_M13_N"/>
    <property type="match status" value="1"/>
</dbReference>
<dbReference type="Gene3D" id="1.10.1380.10">
    <property type="entry name" value="Neutral endopeptidase , domain2"/>
    <property type="match status" value="1"/>
</dbReference>
<evidence type="ECO:0000256" key="4">
    <source>
        <dbReference type="ARBA" id="ARBA00022723"/>
    </source>
</evidence>
<evidence type="ECO:0000256" key="7">
    <source>
        <dbReference type="ARBA" id="ARBA00023049"/>
    </source>
</evidence>
<dbReference type="Proteomes" id="UP000218231">
    <property type="component" value="Unassembled WGS sequence"/>
</dbReference>
<comment type="cofactor">
    <cofactor evidence="1">
        <name>Zn(2+)</name>
        <dbReference type="ChEBI" id="CHEBI:29105"/>
    </cofactor>
</comment>
<dbReference type="GO" id="GO:0016485">
    <property type="term" value="P:protein processing"/>
    <property type="evidence" value="ECO:0007669"/>
    <property type="project" value="TreeGrafter"/>
</dbReference>
<organism evidence="11 12">
    <name type="scientific">Diploscapter pachys</name>
    <dbReference type="NCBI Taxonomy" id="2018661"/>
    <lineage>
        <taxon>Eukaryota</taxon>
        <taxon>Metazoa</taxon>
        <taxon>Ecdysozoa</taxon>
        <taxon>Nematoda</taxon>
        <taxon>Chromadorea</taxon>
        <taxon>Rhabditida</taxon>
        <taxon>Rhabditina</taxon>
        <taxon>Rhabditomorpha</taxon>
        <taxon>Rhabditoidea</taxon>
        <taxon>Rhabditidae</taxon>
        <taxon>Diploscapter</taxon>
    </lineage>
</organism>
<dbReference type="PRINTS" id="PR00786">
    <property type="entry name" value="NEPRILYSIN"/>
</dbReference>
<dbReference type="PROSITE" id="PS51885">
    <property type="entry name" value="NEPRILYSIN"/>
    <property type="match status" value="1"/>
</dbReference>
<dbReference type="GO" id="GO:0004222">
    <property type="term" value="F:metalloendopeptidase activity"/>
    <property type="evidence" value="ECO:0007669"/>
    <property type="project" value="InterPro"/>
</dbReference>
<reference evidence="11 12" key="1">
    <citation type="journal article" date="2017" name="Curr. Biol.">
        <title>Genome architecture and evolution of a unichromosomal asexual nematode.</title>
        <authorList>
            <person name="Fradin H."/>
            <person name="Zegar C."/>
            <person name="Gutwein M."/>
            <person name="Lucas J."/>
            <person name="Kovtun M."/>
            <person name="Corcoran D."/>
            <person name="Baugh L.R."/>
            <person name="Kiontke K."/>
            <person name="Gunsalus K."/>
            <person name="Fitch D.H."/>
            <person name="Piano F."/>
        </authorList>
    </citation>
    <scope>NUCLEOTIDE SEQUENCE [LARGE SCALE GENOMIC DNA]</scope>
    <source>
        <strain evidence="11">PF1309</strain>
    </source>
</reference>
<evidence type="ECO:0008006" key="13">
    <source>
        <dbReference type="Google" id="ProtNLM"/>
    </source>
</evidence>
<evidence type="ECO:0000256" key="2">
    <source>
        <dbReference type="ARBA" id="ARBA00007357"/>
    </source>
</evidence>
<dbReference type="EMBL" id="LIAE01010296">
    <property type="protein sequence ID" value="PAV63726.1"/>
    <property type="molecule type" value="Genomic_DNA"/>
</dbReference>
<keyword evidence="8" id="KW-0812">Transmembrane</keyword>
<evidence type="ECO:0000313" key="11">
    <source>
        <dbReference type="EMBL" id="PAV63726.1"/>
    </source>
</evidence>